<keyword evidence="12" id="KW-1185">Reference proteome</keyword>
<dbReference type="InterPro" id="IPR005835">
    <property type="entry name" value="NTP_transferase_dom"/>
</dbReference>
<comment type="similarity">
    <text evidence="1">Belongs to the UDPGP type 2 family.</text>
</comment>
<proteinExistence type="inferred from homology"/>
<feature type="domain" description="Nucleotidyl transferase" evidence="10">
    <location>
        <begin position="2"/>
        <end position="264"/>
    </location>
</feature>
<name>A0A1Y1RZU3_9SPIO</name>
<dbReference type="EC" id="2.7.7.9" evidence="2"/>
<evidence type="ECO:0000256" key="4">
    <source>
        <dbReference type="ARBA" id="ARBA00022679"/>
    </source>
</evidence>
<sequence>MKGVIVAAGYGTRFLPVTKTIPKEMLPLIDRPAIDFIMDEFAAAGIHEVLIISSRRKKSLEDYFDREVELESVFKKEGATDKLARIEPSDMKVFFTRQKEMRGTGDALLCARPFCSDEPFIVAYPDDLHFGEVPLARQLVSVYEKTGCSVMSTLHDPPNLERYGVLALADDGLHVTDIVEKPAPGTEPSREASIGRFLLTPEIFEHLEDGWQKHLTGPKPESEYFHVYALKKLMDAGKVVYHPIEGERLDTGAPAGYLRALLRYAARDPELAAEIRSAAAELE</sequence>
<accession>A0A1Y1RZU3</accession>
<keyword evidence="4 11" id="KW-0808">Transferase</keyword>
<evidence type="ECO:0000256" key="5">
    <source>
        <dbReference type="ARBA" id="ARBA00022695"/>
    </source>
</evidence>
<dbReference type="InterPro" id="IPR029044">
    <property type="entry name" value="Nucleotide-diphossugar_trans"/>
</dbReference>
<evidence type="ECO:0000256" key="7">
    <source>
        <dbReference type="ARBA" id="ARBA00031959"/>
    </source>
</evidence>
<evidence type="ECO:0000256" key="8">
    <source>
        <dbReference type="ARBA" id="ARBA00032341"/>
    </source>
</evidence>
<comment type="caution">
    <text evidence="11">The sequence shown here is derived from an EMBL/GenBank/DDBJ whole genome shotgun (WGS) entry which is preliminary data.</text>
</comment>
<evidence type="ECO:0000259" key="10">
    <source>
        <dbReference type="Pfam" id="PF00483"/>
    </source>
</evidence>
<evidence type="ECO:0000256" key="9">
    <source>
        <dbReference type="ARBA" id="ARBA00048128"/>
    </source>
</evidence>
<evidence type="ECO:0000256" key="6">
    <source>
        <dbReference type="ARBA" id="ARBA00031455"/>
    </source>
</evidence>
<dbReference type="PANTHER" id="PTHR43197:SF1">
    <property type="entry name" value="UTP--GLUCOSE-1-PHOSPHATE URIDYLYLTRANSFERASE"/>
    <property type="match status" value="1"/>
</dbReference>
<evidence type="ECO:0000256" key="3">
    <source>
        <dbReference type="ARBA" id="ARBA00019048"/>
    </source>
</evidence>
<dbReference type="Gene3D" id="3.90.550.10">
    <property type="entry name" value="Spore Coat Polysaccharide Biosynthesis Protein SpsA, Chain A"/>
    <property type="match status" value="1"/>
</dbReference>
<dbReference type="GO" id="GO:0003983">
    <property type="term" value="F:UTP:glucose-1-phosphate uridylyltransferase activity"/>
    <property type="evidence" value="ECO:0007669"/>
    <property type="project" value="UniProtKB-EC"/>
</dbReference>
<dbReference type="RefSeq" id="WP_083049547.1">
    <property type="nucleotide sequence ID" value="NZ_MWQY01000006.1"/>
</dbReference>
<dbReference type="PANTHER" id="PTHR43197">
    <property type="entry name" value="UTP--GLUCOSE-1-PHOSPHATE URIDYLYLTRANSFERASE"/>
    <property type="match status" value="1"/>
</dbReference>
<dbReference type="OrthoDB" id="9801899at2"/>
<keyword evidence="5" id="KW-0548">Nucleotidyltransferase</keyword>
<protein>
    <recommendedName>
        <fullName evidence="3">UTP--glucose-1-phosphate uridylyltransferase</fullName>
        <ecNumber evidence="2">2.7.7.9</ecNumber>
    </recommendedName>
    <alternativeName>
        <fullName evidence="6">Alpha-D-glucosyl-1-phosphate uridylyltransferase</fullName>
    </alternativeName>
    <alternativeName>
        <fullName evidence="7">UDP-glucose pyrophosphorylase</fullName>
    </alternativeName>
    <alternativeName>
        <fullName evidence="8">Uridine diphosphoglucose pyrophosphorylase</fullName>
    </alternativeName>
</protein>
<evidence type="ECO:0000256" key="2">
    <source>
        <dbReference type="ARBA" id="ARBA00012415"/>
    </source>
</evidence>
<evidence type="ECO:0000313" key="11">
    <source>
        <dbReference type="EMBL" id="ORC36353.1"/>
    </source>
</evidence>
<dbReference type="SUPFAM" id="SSF53448">
    <property type="entry name" value="Nucleotide-diphospho-sugar transferases"/>
    <property type="match status" value="1"/>
</dbReference>
<reference evidence="11 12" key="1">
    <citation type="submission" date="2017-03" db="EMBL/GenBank/DDBJ databases">
        <title>Draft Genome sequence of Marispirochaeta sp. strain JC444.</title>
        <authorList>
            <person name="Shivani Y."/>
            <person name="Subhash Y."/>
            <person name="Sasikala C."/>
            <person name="Ramana C."/>
        </authorList>
    </citation>
    <scope>NUCLEOTIDE SEQUENCE [LARGE SCALE GENOMIC DNA]</scope>
    <source>
        <strain evidence="11 12">JC444</strain>
    </source>
</reference>
<organism evidence="11 12">
    <name type="scientific">Marispirochaeta aestuarii</name>
    <dbReference type="NCBI Taxonomy" id="1963862"/>
    <lineage>
        <taxon>Bacteria</taxon>
        <taxon>Pseudomonadati</taxon>
        <taxon>Spirochaetota</taxon>
        <taxon>Spirochaetia</taxon>
        <taxon>Spirochaetales</taxon>
        <taxon>Spirochaetaceae</taxon>
        <taxon>Marispirochaeta</taxon>
    </lineage>
</organism>
<gene>
    <name evidence="11" type="ORF">B4O97_07120</name>
</gene>
<dbReference type="GO" id="GO:0006011">
    <property type="term" value="P:UDP-alpha-D-glucose metabolic process"/>
    <property type="evidence" value="ECO:0007669"/>
    <property type="project" value="InterPro"/>
</dbReference>
<dbReference type="EMBL" id="MWQY01000006">
    <property type="protein sequence ID" value="ORC36353.1"/>
    <property type="molecule type" value="Genomic_DNA"/>
</dbReference>
<evidence type="ECO:0000313" key="12">
    <source>
        <dbReference type="Proteomes" id="UP000192343"/>
    </source>
</evidence>
<dbReference type="Proteomes" id="UP000192343">
    <property type="component" value="Unassembled WGS sequence"/>
</dbReference>
<comment type="catalytic activity">
    <reaction evidence="9">
        <text>alpha-D-glucose 1-phosphate + UTP + H(+) = UDP-alpha-D-glucose + diphosphate</text>
        <dbReference type="Rhea" id="RHEA:19889"/>
        <dbReference type="ChEBI" id="CHEBI:15378"/>
        <dbReference type="ChEBI" id="CHEBI:33019"/>
        <dbReference type="ChEBI" id="CHEBI:46398"/>
        <dbReference type="ChEBI" id="CHEBI:58601"/>
        <dbReference type="ChEBI" id="CHEBI:58885"/>
        <dbReference type="EC" id="2.7.7.9"/>
    </reaction>
</comment>
<evidence type="ECO:0000256" key="1">
    <source>
        <dbReference type="ARBA" id="ARBA00006890"/>
    </source>
</evidence>
<dbReference type="InterPro" id="IPR005771">
    <property type="entry name" value="GalU_uridylyltTrfase_bac/arc"/>
</dbReference>
<dbReference type="STRING" id="1963862.B4O97_07120"/>
<dbReference type="Pfam" id="PF00483">
    <property type="entry name" value="NTP_transferase"/>
    <property type="match status" value="1"/>
</dbReference>
<dbReference type="AlphaFoldDB" id="A0A1Y1RZU3"/>